<reference evidence="7 8" key="1">
    <citation type="submission" date="2023-02" db="EMBL/GenBank/DDBJ databases">
        <title>Comparative genomics and fermentation flavor characterization of five lactic acid bacteria reveal flavor biosynthesis metabolic pathways in fermented muskmelon puree.</title>
        <authorList>
            <person name="Yuan L."/>
            <person name="Li M."/>
            <person name="Xu X."/>
            <person name="Lao F."/>
            <person name="Wu J."/>
        </authorList>
    </citation>
    <scope>NUCLEOTIDE SEQUENCE [LARGE SCALE GENOMIC DNA]</scope>
    <source>
        <strain evidence="7 8">Ca-4</strain>
        <plasmid evidence="7 8">unnamed3</plasmid>
    </source>
</reference>
<dbReference type="Pfam" id="PF00625">
    <property type="entry name" value="Guanylate_kin"/>
    <property type="match status" value="1"/>
</dbReference>
<accession>A0ABD7X9N8</accession>
<dbReference type="RefSeq" id="WP_275000761.1">
    <property type="nucleotide sequence ID" value="NZ_CP118742.1"/>
</dbReference>
<organism evidence="7 8">
    <name type="scientific">Pediococcus pentosaceus</name>
    <dbReference type="NCBI Taxonomy" id="1255"/>
    <lineage>
        <taxon>Bacteria</taxon>
        <taxon>Bacillati</taxon>
        <taxon>Bacillota</taxon>
        <taxon>Bacilli</taxon>
        <taxon>Lactobacillales</taxon>
        <taxon>Lactobacillaceae</taxon>
        <taxon>Pediococcus</taxon>
    </lineage>
</organism>
<comment type="catalytic activity">
    <reaction evidence="5">
        <text>GMP + ATP = GDP + ADP</text>
        <dbReference type="Rhea" id="RHEA:20780"/>
        <dbReference type="ChEBI" id="CHEBI:30616"/>
        <dbReference type="ChEBI" id="CHEBI:58115"/>
        <dbReference type="ChEBI" id="CHEBI:58189"/>
        <dbReference type="ChEBI" id="CHEBI:456216"/>
        <dbReference type="EC" id="2.7.4.8"/>
    </reaction>
</comment>
<evidence type="ECO:0000256" key="4">
    <source>
        <dbReference type="ARBA" id="ARBA00022777"/>
    </source>
</evidence>
<comment type="similarity">
    <text evidence="2">Belongs to the guanylate kinase family.</text>
</comment>
<dbReference type="PANTHER" id="PTHR23117">
    <property type="entry name" value="GUANYLATE KINASE-RELATED"/>
    <property type="match status" value="1"/>
</dbReference>
<name>A0ABD7X9N8_PEDPE</name>
<dbReference type="Gene3D" id="3.40.50.300">
    <property type="entry name" value="P-loop containing nucleotide triphosphate hydrolases"/>
    <property type="match status" value="1"/>
</dbReference>
<evidence type="ECO:0000313" key="8">
    <source>
        <dbReference type="Proteomes" id="UP001214131"/>
    </source>
</evidence>
<dbReference type="AlphaFoldDB" id="A0ABD7X9N8"/>
<comment type="function">
    <text evidence="1">Essential for recycling GMP and indirectly, cGMP.</text>
</comment>
<dbReference type="PANTHER" id="PTHR23117:SF13">
    <property type="entry name" value="GUANYLATE KINASE"/>
    <property type="match status" value="1"/>
</dbReference>
<dbReference type="GO" id="GO:0004385">
    <property type="term" value="F:GMP kinase activity"/>
    <property type="evidence" value="ECO:0007669"/>
    <property type="project" value="UniProtKB-EC"/>
</dbReference>
<protein>
    <recommendedName>
        <fullName evidence="6">Guanylate kinase-like domain-containing protein</fullName>
    </recommendedName>
</protein>
<dbReference type="InterPro" id="IPR008144">
    <property type="entry name" value="Guanylate_kin-like_dom"/>
</dbReference>
<sequence length="192" mass="22376">MLIVLVGPTMSGKTTLMNELVKDERVEKLITHTTRPMRVGEVDGVDYFFHKSYINSRNSLALREYEAINNDNKKEKWSYWINKKDIKRDKTQVIVLDPKGVEDLQKTIKDIHIVLLNPDPRVIDSRIKHSSRSGENINETNRRLNSDLIEIALWERRLRLNGDKTPFTMLIGDNLQNNKKFVLKEVFGDGRD</sequence>
<dbReference type="EMBL" id="CP118742">
    <property type="protein sequence ID" value="WEA58315.1"/>
    <property type="molecule type" value="Genomic_DNA"/>
</dbReference>
<evidence type="ECO:0000256" key="1">
    <source>
        <dbReference type="ARBA" id="ARBA00003531"/>
    </source>
</evidence>
<geneLocation type="plasmid" evidence="7 8">
    <name>unnamed3</name>
</geneLocation>
<dbReference type="PROSITE" id="PS50052">
    <property type="entry name" value="GUANYLATE_KINASE_2"/>
    <property type="match status" value="1"/>
</dbReference>
<dbReference type="Proteomes" id="UP001214131">
    <property type="component" value="Plasmid unnamed3"/>
</dbReference>
<evidence type="ECO:0000256" key="2">
    <source>
        <dbReference type="ARBA" id="ARBA00005790"/>
    </source>
</evidence>
<dbReference type="SUPFAM" id="SSF52540">
    <property type="entry name" value="P-loop containing nucleoside triphosphate hydrolases"/>
    <property type="match status" value="1"/>
</dbReference>
<dbReference type="SMART" id="SM00072">
    <property type="entry name" value="GuKc"/>
    <property type="match status" value="1"/>
</dbReference>
<feature type="domain" description="Guanylate kinase-like" evidence="6">
    <location>
        <begin position="1"/>
        <end position="188"/>
    </location>
</feature>
<gene>
    <name evidence="7" type="ORF">PWB86_09915</name>
</gene>
<dbReference type="InterPro" id="IPR020590">
    <property type="entry name" value="Guanylate_kinase_CS"/>
</dbReference>
<evidence type="ECO:0000256" key="3">
    <source>
        <dbReference type="ARBA" id="ARBA00022679"/>
    </source>
</evidence>
<dbReference type="InterPro" id="IPR027417">
    <property type="entry name" value="P-loop_NTPase"/>
</dbReference>
<evidence type="ECO:0000313" key="7">
    <source>
        <dbReference type="EMBL" id="WEA58315.1"/>
    </source>
</evidence>
<keyword evidence="4" id="KW-0418">Kinase</keyword>
<evidence type="ECO:0000259" key="6">
    <source>
        <dbReference type="PROSITE" id="PS50052"/>
    </source>
</evidence>
<evidence type="ECO:0000256" key="5">
    <source>
        <dbReference type="ARBA" id="ARBA00048594"/>
    </source>
</evidence>
<keyword evidence="3" id="KW-0808">Transferase</keyword>
<keyword evidence="7" id="KW-0614">Plasmid</keyword>
<dbReference type="PROSITE" id="PS00856">
    <property type="entry name" value="GUANYLATE_KINASE_1"/>
    <property type="match status" value="1"/>
</dbReference>
<dbReference type="InterPro" id="IPR008145">
    <property type="entry name" value="GK/Ca_channel_bsu"/>
</dbReference>
<proteinExistence type="inferred from homology"/>